<sequence length="236" mass="26642">MEREQIDAFFNLHASWRTALENEFNKPYIEPLIRFVEEERRGKAPVYPSRENVFTALNTTPFDEVRVVILGQDPYHGPGQAHGLCFSVQKGVPFPPSLLNIFKEMRQDIGAPMPTHGFLESWAKQGVLLLNTTLTVSESAPLSHFGKGWELFTDAIIHALAEKKDNLIFVLWGKNAQDKCAFIHKKNSLGKSHTLIKAPHPSPLSAHRGFFGSRPFSTVNTILSSQQQPLIDWRVI</sequence>
<dbReference type="SMART" id="SM00987">
    <property type="entry name" value="UreE_C"/>
    <property type="match status" value="1"/>
</dbReference>
<dbReference type="InterPro" id="IPR005122">
    <property type="entry name" value="Uracil-DNA_glycosylase-like"/>
</dbReference>
<dbReference type="Gene3D" id="3.40.470.10">
    <property type="entry name" value="Uracil-DNA glycosylase-like domain"/>
    <property type="match status" value="1"/>
</dbReference>
<dbReference type="FunFam" id="3.40.470.10:FF:000001">
    <property type="entry name" value="Uracil-DNA glycosylase"/>
    <property type="match status" value="1"/>
</dbReference>
<feature type="domain" description="Uracil-DNA glycosylase-like" evidence="12">
    <location>
        <begin position="58"/>
        <end position="223"/>
    </location>
</feature>
<dbReference type="GO" id="GO:0004844">
    <property type="term" value="F:uracil DNA N-glycosylase activity"/>
    <property type="evidence" value="ECO:0007669"/>
    <property type="project" value="UniProtKB-UniRule"/>
</dbReference>
<dbReference type="CDD" id="cd10027">
    <property type="entry name" value="UDG-F1-like"/>
    <property type="match status" value="1"/>
</dbReference>
<keyword evidence="6 9" id="KW-0227">DNA damage</keyword>
<name>A0A0H5DPT2_9BACT</name>
<dbReference type="AlphaFoldDB" id="A0A0H5DPT2"/>
<dbReference type="PANTHER" id="PTHR11264">
    <property type="entry name" value="URACIL-DNA GLYCOSYLASE"/>
    <property type="match status" value="1"/>
</dbReference>
<evidence type="ECO:0000256" key="3">
    <source>
        <dbReference type="ARBA" id="ARBA00008184"/>
    </source>
</evidence>
<dbReference type="PROSITE" id="PS00130">
    <property type="entry name" value="U_DNA_GLYCOSYLASE"/>
    <property type="match status" value="1"/>
</dbReference>
<dbReference type="NCBIfam" id="NF003589">
    <property type="entry name" value="PRK05254.1-2"/>
    <property type="match status" value="1"/>
</dbReference>
<dbReference type="HAMAP" id="MF_00148">
    <property type="entry name" value="UDG"/>
    <property type="match status" value="1"/>
</dbReference>
<dbReference type="PANTHER" id="PTHR11264:SF0">
    <property type="entry name" value="URACIL-DNA GLYCOSYLASE"/>
    <property type="match status" value="1"/>
</dbReference>
<dbReference type="GO" id="GO:0097510">
    <property type="term" value="P:base-excision repair, AP site formation via deaminated base removal"/>
    <property type="evidence" value="ECO:0007669"/>
    <property type="project" value="TreeGrafter"/>
</dbReference>
<evidence type="ECO:0000259" key="12">
    <source>
        <dbReference type="SMART" id="SM00986"/>
    </source>
</evidence>
<evidence type="ECO:0000256" key="1">
    <source>
        <dbReference type="ARBA" id="ARBA00001400"/>
    </source>
</evidence>
<dbReference type="InterPro" id="IPR018085">
    <property type="entry name" value="Ura-DNA_Glyclase_AS"/>
</dbReference>
<evidence type="ECO:0000256" key="11">
    <source>
        <dbReference type="RuleBase" id="RU003780"/>
    </source>
</evidence>
<comment type="function">
    <text evidence="2 9 11">Excises uracil residues from the DNA which can arise as a result of misincorporation of dUMP residues by DNA polymerase or due to deamination of cytosine.</text>
</comment>
<dbReference type="NCBIfam" id="NF003591">
    <property type="entry name" value="PRK05254.1-4"/>
    <property type="match status" value="1"/>
</dbReference>
<comment type="catalytic activity">
    <reaction evidence="1 9 11">
        <text>Hydrolyzes single-stranded DNA or mismatched double-stranded DNA and polynucleotides, releasing free uracil.</text>
        <dbReference type="EC" id="3.2.2.27"/>
    </reaction>
</comment>
<dbReference type="SUPFAM" id="SSF52141">
    <property type="entry name" value="Uracil-DNA glycosylase-like"/>
    <property type="match status" value="1"/>
</dbReference>
<keyword evidence="8 9" id="KW-0234">DNA repair</keyword>
<comment type="subcellular location">
    <subcellularLocation>
        <location evidence="9">Cytoplasm</location>
    </subcellularLocation>
</comment>
<keyword evidence="9" id="KW-0963">Cytoplasm</keyword>
<dbReference type="NCBIfam" id="NF003588">
    <property type="entry name" value="PRK05254.1-1"/>
    <property type="match status" value="1"/>
</dbReference>
<reference evidence="14" key="1">
    <citation type="submission" date="2015-06" db="EMBL/GenBank/DDBJ databases">
        <authorList>
            <person name="Bertelli C."/>
        </authorList>
    </citation>
    <scope>NUCLEOTIDE SEQUENCE [LARGE SCALE GENOMIC DNA]</scope>
    <source>
        <strain evidence="14">CRIB-30</strain>
    </source>
</reference>
<dbReference type="Proteomes" id="UP000220251">
    <property type="component" value="Unassembled WGS sequence"/>
</dbReference>
<keyword evidence="7 9" id="KW-0378">Hydrolase</keyword>
<comment type="similarity">
    <text evidence="3 9 11">Belongs to the uracil-DNA glycosylase (UDG) superfamily. UNG family.</text>
</comment>
<evidence type="ECO:0000256" key="5">
    <source>
        <dbReference type="ARBA" id="ARBA00018429"/>
    </source>
</evidence>
<dbReference type="EC" id="3.2.2.27" evidence="4 9"/>
<evidence type="ECO:0000256" key="6">
    <source>
        <dbReference type="ARBA" id="ARBA00022763"/>
    </source>
</evidence>
<evidence type="ECO:0000256" key="7">
    <source>
        <dbReference type="ARBA" id="ARBA00022801"/>
    </source>
</evidence>
<dbReference type="InterPro" id="IPR002043">
    <property type="entry name" value="UDG_fam1"/>
</dbReference>
<dbReference type="OrthoDB" id="9804372at2"/>
<evidence type="ECO:0000256" key="10">
    <source>
        <dbReference type="PROSITE-ProRule" id="PRU10072"/>
    </source>
</evidence>
<dbReference type="InterPro" id="IPR036895">
    <property type="entry name" value="Uracil-DNA_glycosylase-like_sf"/>
</dbReference>
<evidence type="ECO:0000256" key="8">
    <source>
        <dbReference type="ARBA" id="ARBA00023204"/>
    </source>
</evidence>
<dbReference type="GO" id="GO:0005737">
    <property type="term" value="C:cytoplasm"/>
    <property type="evidence" value="ECO:0007669"/>
    <property type="project" value="UniProtKB-SubCell"/>
</dbReference>
<dbReference type="EMBL" id="CWGJ01000001">
    <property type="protein sequence ID" value="CRX37514.1"/>
    <property type="molecule type" value="Genomic_DNA"/>
</dbReference>
<dbReference type="NCBIfam" id="TIGR00628">
    <property type="entry name" value="ung"/>
    <property type="match status" value="1"/>
</dbReference>
<keyword evidence="13" id="KW-0326">Glycosidase</keyword>
<evidence type="ECO:0000313" key="13">
    <source>
        <dbReference type="EMBL" id="CRX37514.1"/>
    </source>
</evidence>
<evidence type="ECO:0000256" key="4">
    <source>
        <dbReference type="ARBA" id="ARBA00012030"/>
    </source>
</evidence>
<accession>A0A0H5DPT2</accession>
<protein>
    <recommendedName>
        <fullName evidence="5 9">Uracil-DNA glycosylase</fullName>
        <shortName evidence="9">UDG</shortName>
        <ecNumber evidence="4 9">3.2.2.27</ecNumber>
    </recommendedName>
</protein>
<dbReference type="SMART" id="SM00986">
    <property type="entry name" value="UDG"/>
    <property type="match status" value="1"/>
</dbReference>
<organism evidence="13 14">
    <name type="scientific">Estrella lausannensis</name>
    <dbReference type="NCBI Taxonomy" id="483423"/>
    <lineage>
        <taxon>Bacteria</taxon>
        <taxon>Pseudomonadati</taxon>
        <taxon>Chlamydiota</taxon>
        <taxon>Chlamydiia</taxon>
        <taxon>Parachlamydiales</taxon>
        <taxon>Candidatus Criblamydiaceae</taxon>
        <taxon>Estrella</taxon>
    </lineage>
</organism>
<evidence type="ECO:0000313" key="14">
    <source>
        <dbReference type="Proteomes" id="UP000220251"/>
    </source>
</evidence>
<dbReference type="NCBIfam" id="NF003592">
    <property type="entry name" value="PRK05254.1-5"/>
    <property type="match status" value="1"/>
</dbReference>
<proteinExistence type="inferred from homology"/>
<dbReference type="Pfam" id="PF03167">
    <property type="entry name" value="UDG"/>
    <property type="match status" value="1"/>
</dbReference>
<keyword evidence="14" id="KW-1185">Reference proteome</keyword>
<evidence type="ECO:0000256" key="2">
    <source>
        <dbReference type="ARBA" id="ARBA00002631"/>
    </source>
</evidence>
<gene>
    <name evidence="9 13" type="primary">ung</name>
    <name evidence="13" type="ORF">ELAC_0153</name>
</gene>
<evidence type="ECO:0000256" key="9">
    <source>
        <dbReference type="HAMAP-Rule" id="MF_00148"/>
    </source>
</evidence>
<dbReference type="RefSeq" id="WP_098037367.1">
    <property type="nucleotide sequence ID" value="NZ_CWGJ01000001.1"/>
</dbReference>
<feature type="active site" description="Proton acceptor" evidence="9 10">
    <location>
        <position position="73"/>
    </location>
</feature>